<reference evidence="4" key="2">
    <citation type="submission" date="2015-01" db="EMBL/GenBank/DDBJ databases">
        <title>Evolutionary Origins and Diversification of the Mycorrhizal Mutualists.</title>
        <authorList>
            <consortium name="DOE Joint Genome Institute"/>
            <consortium name="Mycorrhizal Genomics Consortium"/>
            <person name="Kohler A."/>
            <person name="Kuo A."/>
            <person name="Nagy L.G."/>
            <person name="Floudas D."/>
            <person name="Copeland A."/>
            <person name="Barry K.W."/>
            <person name="Cichocki N."/>
            <person name="Veneault-Fourrey C."/>
            <person name="LaButti K."/>
            <person name="Lindquist E.A."/>
            <person name="Lipzen A."/>
            <person name="Lundell T."/>
            <person name="Morin E."/>
            <person name="Murat C."/>
            <person name="Riley R."/>
            <person name="Ohm R."/>
            <person name="Sun H."/>
            <person name="Tunlid A."/>
            <person name="Henrissat B."/>
            <person name="Grigoriev I.V."/>
            <person name="Hibbett D.S."/>
            <person name="Martin F."/>
        </authorList>
    </citation>
    <scope>NUCLEOTIDE SEQUENCE [LARGE SCALE GENOMIC DNA]</scope>
    <source>
        <strain evidence="4">Foug A</strain>
    </source>
</reference>
<dbReference type="GO" id="GO:0015074">
    <property type="term" value="P:DNA integration"/>
    <property type="evidence" value="ECO:0007669"/>
    <property type="project" value="InterPro"/>
</dbReference>
<dbReference type="GO" id="GO:0003677">
    <property type="term" value="F:DNA binding"/>
    <property type="evidence" value="ECO:0007669"/>
    <property type="project" value="InterPro"/>
</dbReference>
<accession>A0A0C3DZW5</accession>
<evidence type="ECO:0000313" key="3">
    <source>
        <dbReference type="EMBL" id="KIM66085.1"/>
    </source>
</evidence>
<dbReference type="InterPro" id="IPR011010">
    <property type="entry name" value="DNA_brk_join_enz"/>
</dbReference>
<dbReference type="GO" id="GO:0006310">
    <property type="term" value="P:DNA recombination"/>
    <property type="evidence" value="ECO:0007669"/>
    <property type="project" value="UniProtKB-KW"/>
</dbReference>
<sequence>MPDDFPQADKGAEEMSNDPTFALAFEATPNKWSAKATTLYLSWLVFRGNQSKSTVDGVHAALLMQWNEADGDTYCGLWHYNEVRHHWEGNPIHSGMVDDVMAAIKNKVNAKGAVRTHSVAMKKEYMEKMHTWLRSICHLDLLIQFIQLAMAGSVVPPPGKVLYLDEHMAITCHLEQIAFCSTAWTIWTRNNELVKLRRRDIEVETSAVDAIFVKYLQGEECSLTYNEIYLWNQKGWQTKMDWGMRELLRCNYYKIYPRPKEGTACDAFLWLLLWIKWVEVFHLGRPMAWDDYVFPAVGANGVLQPGSQLGHDTIQKWITEATEGASIFKNFTTHCVRHGGAQHWFLYTPSGQWWSLDVIQWWGGWAEGKQHGTLMRYMLDKLYYYEHNHSDALAPTSWEAGQSLAGEAALVRLATTEALNMVQASPSSKIQAAFSKLSAAQLALTEGQLALTKDIRSLHEQLGSGSNHLQPPDSCTPASASASASFSNPSQTQPVPPQGSVTHHAKSWSNARACRSAAKLGLTPGLVIPKLPIDLPDGTPVPKSQSWKDLVRHWTEGEPRLGLHMPLKDWPREHYNGRNRCFNEKFVQRRTITTEYLDEFEGNEMAFLEAYGPAANRGHTDLLYKIQDAHKLYGRPGERRSPIALVHQIVAAPSTKARRRKKGSQPAVVDAEQSSE</sequence>
<keyword evidence="1" id="KW-0233">DNA recombination</keyword>
<dbReference type="Gene3D" id="1.10.443.10">
    <property type="entry name" value="Intergrase catalytic core"/>
    <property type="match status" value="1"/>
</dbReference>
<dbReference type="SUPFAM" id="SSF56349">
    <property type="entry name" value="DNA breaking-rejoining enzymes"/>
    <property type="match status" value="1"/>
</dbReference>
<feature type="region of interest" description="Disordered" evidence="2">
    <location>
        <begin position="654"/>
        <end position="676"/>
    </location>
</feature>
<evidence type="ECO:0000256" key="1">
    <source>
        <dbReference type="ARBA" id="ARBA00023172"/>
    </source>
</evidence>
<name>A0A0C3DZW5_9AGAM</name>
<reference evidence="3 4" key="1">
    <citation type="submission" date="2014-04" db="EMBL/GenBank/DDBJ databases">
        <authorList>
            <consortium name="DOE Joint Genome Institute"/>
            <person name="Kuo A."/>
            <person name="Kohler A."/>
            <person name="Nagy L.G."/>
            <person name="Floudas D."/>
            <person name="Copeland A."/>
            <person name="Barry K.W."/>
            <person name="Cichocki N."/>
            <person name="Veneault-Fourrey C."/>
            <person name="LaButti K."/>
            <person name="Lindquist E.A."/>
            <person name="Lipzen A."/>
            <person name="Lundell T."/>
            <person name="Morin E."/>
            <person name="Murat C."/>
            <person name="Sun H."/>
            <person name="Tunlid A."/>
            <person name="Henrissat B."/>
            <person name="Grigoriev I.V."/>
            <person name="Hibbett D.S."/>
            <person name="Martin F."/>
            <person name="Nordberg H.P."/>
            <person name="Cantor M.N."/>
            <person name="Hua S.X."/>
        </authorList>
    </citation>
    <scope>NUCLEOTIDE SEQUENCE [LARGE SCALE GENOMIC DNA]</scope>
    <source>
        <strain evidence="3 4">Foug A</strain>
    </source>
</reference>
<dbReference type="STRING" id="1036808.A0A0C3DZW5"/>
<protein>
    <submittedName>
        <fullName evidence="3">Uncharacterized protein</fullName>
    </submittedName>
</protein>
<dbReference type="InterPro" id="IPR013762">
    <property type="entry name" value="Integrase-like_cat_sf"/>
</dbReference>
<evidence type="ECO:0000256" key="2">
    <source>
        <dbReference type="SAM" id="MobiDB-lite"/>
    </source>
</evidence>
<proteinExistence type="predicted"/>
<dbReference type="Proteomes" id="UP000053989">
    <property type="component" value="Unassembled WGS sequence"/>
</dbReference>
<dbReference type="OrthoDB" id="164951at2759"/>
<gene>
    <name evidence="3" type="ORF">SCLCIDRAFT_111336</name>
</gene>
<dbReference type="InParanoid" id="A0A0C3DZW5"/>
<feature type="compositionally biased region" description="Low complexity" evidence="2">
    <location>
        <begin position="471"/>
        <end position="490"/>
    </location>
</feature>
<dbReference type="AlphaFoldDB" id="A0A0C3DZW5"/>
<dbReference type="HOGENOM" id="CLU_013901_0_1_1"/>
<feature type="region of interest" description="Disordered" evidence="2">
    <location>
        <begin position="462"/>
        <end position="507"/>
    </location>
</feature>
<dbReference type="EMBL" id="KN822019">
    <property type="protein sequence ID" value="KIM66085.1"/>
    <property type="molecule type" value="Genomic_DNA"/>
</dbReference>
<keyword evidence="4" id="KW-1185">Reference proteome</keyword>
<organism evidence="3 4">
    <name type="scientific">Scleroderma citrinum Foug A</name>
    <dbReference type="NCBI Taxonomy" id="1036808"/>
    <lineage>
        <taxon>Eukaryota</taxon>
        <taxon>Fungi</taxon>
        <taxon>Dikarya</taxon>
        <taxon>Basidiomycota</taxon>
        <taxon>Agaricomycotina</taxon>
        <taxon>Agaricomycetes</taxon>
        <taxon>Agaricomycetidae</taxon>
        <taxon>Boletales</taxon>
        <taxon>Sclerodermatineae</taxon>
        <taxon>Sclerodermataceae</taxon>
        <taxon>Scleroderma</taxon>
    </lineage>
</organism>
<evidence type="ECO:0000313" key="4">
    <source>
        <dbReference type="Proteomes" id="UP000053989"/>
    </source>
</evidence>